<feature type="transmembrane region" description="Helical" evidence="10">
    <location>
        <begin position="6"/>
        <end position="31"/>
    </location>
</feature>
<dbReference type="Pfam" id="PF08496">
    <property type="entry name" value="Peptidase_S49_N"/>
    <property type="match status" value="1"/>
</dbReference>
<dbReference type="OrthoDB" id="5614232at2"/>
<organism evidence="13 14">
    <name type="scientific">Buchnera aphidicola subsp. Melaphis rhois</name>
    <dbReference type="NCBI Taxonomy" id="118103"/>
    <lineage>
        <taxon>Bacteria</taxon>
        <taxon>Pseudomonadati</taxon>
        <taxon>Pseudomonadota</taxon>
        <taxon>Gammaproteobacteria</taxon>
        <taxon>Enterobacterales</taxon>
        <taxon>Erwiniaceae</taxon>
        <taxon>Buchnera</taxon>
    </lineage>
</organism>
<evidence type="ECO:0000256" key="4">
    <source>
        <dbReference type="ARBA" id="ARBA00022670"/>
    </source>
</evidence>
<dbReference type="InterPro" id="IPR013703">
    <property type="entry name" value="Peptidase_S49_N_proteobac"/>
</dbReference>
<evidence type="ECO:0000256" key="1">
    <source>
        <dbReference type="ARBA" id="ARBA00004236"/>
    </source>
</evidence>
<evidence type="ECO:0000259" key="11">
    <source>
        <dbReference type="Pfam" id="PF01343"/>
    </source>
</evidence>
<evidence type="ECO:0000313" key="13">
    <source>
        <dbReference type="EMBL" id="QCI23288.1"/>
    </source>
</evidence>
<evidence type="ECO:0000256" key="3">
    <source>
        <dbReference type="ARBA" id="ARBA00022475"/>
    </source>
</evidence>
<evidence type="ECO:0000259" key="12">
    <source>
        <dbReference type="Pfam" id="PF08496"/>
    </source>
</evidence>
<protein>
    <submittedName>
        <fullName evidence="13">Protease SohB</fullName>
    </submittedName>
</protein>
<gene>
    <name evidence="13" type="primary">sohB</name>
    <name evidence="13" type="ORF">D9V73_01335</name>
</gene>
<dbReference type="GO" id="GO:0006508">
    <property type="term" value="P:proteolysis"/>
    <property type="evidence" value="ECO:0007669"/>
    <property type="project" value="UniProtKB-KW"/>
</dbReference>
<dbReference type="Proteomes" id="UP000298566">
    <property type="component" value="Chromosome"/>
</dbReference>
<feature type="domain" description="Peptidase S49 N-terminal proteobacteria" evidence="12">
    <location>
        <begin position="4"/>
        <end position="160"/>
    </location>
</feature>
<dbReference type="CDD" id="cd07023">
    <property type="entry name" value="S49_Sppa_N_C"/>
    <property type="match status" value="1"/>
</dbReference>
<reference evidence="13 14" key="1">
    <citation type="submission" date="2018-10" db="EMBL/GenBank/DDBJ databases">
        <title>Comparative functional genomics of the obligate endosymbiont Buchnera aphidicola.</title>
        <authorList>
            <person name="Chong R.A."/>
        </authorList>
    </citation>
    <scope>NUCLEOTIDE SEQUENCE [LARGE SCALE GENOMIC DNA]</scope>
    <source>
        <strain evidence="13 14">Mrh</strain>
    </source>
</reference>
<keyword evidence="8 10" id="KW-1133">Transmembrane helix</keyword>
<comment type="subcellular location">
    <subcellularLocation>
        <location evidence="1">Cell membrane</location>
    </subcellularLocation>
</comment>
<name>A0A4D6YB34_BUCMH</name>
<dbReference type="InterPro" id="IPR002142">
    <property type="entry name" value="Peptidase_S49"/>
</dbReference>
<dbReference type="SUPFAM" id="SSF52096">
    <property type="entry name" value="ClpP/crotonase"/>
    <property type="match status" value="1"/>
</dbReference>
<dbReference type="PANTHER" id="PTHR42987:SF4">
    <property type="entry name" value="PROTEASE SOHB-RELATED"/>
    <property type="match status" value="1"/>
</dbReference>
<evidence type="ECO:0000256" key="2">
    <source>
        <dbReference type="ARBA" id="ARBA00008683"/>
    </source>
</evidence>
<proteinExistence type="inferred from homology"/>
<sequence>MSSISDYILFLLKIFTLLFLVAFAIFIVLNIKQKKNKQKKKLDIISLNDHYISMKHQIIMSSLSKYEQKMWYKRNEKIKKDKLKQDIKLIKKNSNHILNNKKPILYVIDFKGDINATAVASLREEISAILLVYRKNDEVLLRLESGGGTMHGYGLASAQLQRLRKKNIYLTVSVDKIAASGGYMMACIANHIIGAPFSIIGSIGVIAQIPNFYKLLKKNNIDMELHTAGQYKRTLTMFGKNTSESREKFCSELRATHSLFKKFVCSMRSSINIDEVSNGEYWFGSIALEKGLIDSLNTSDDFILSKIRDFSVLKISYINQKKFLDSFMFKLKHNIKNRVFNILNV</sequence>
<feature type="domain" description="Peptidase S49" evidence="11">
    <location>
        <begin position="163"/>
        <end position="304"/>
    </location>
</feature>
<dbReference type="NCBIfam" id="NF008745">
    <property type="entry name" value="PRK11778.1"/>
    <property type="match status" value="1"/>
</dbReference>
<keyword evidence="6" id="KW-0378">Hydrolase</keyword>
<dbReference type="PANTHER" id="PTHR42987">
    <property type="entry name" value="PEPTIDASE S49"/>
    <property type="match status" value="1"/>
</dbReference>
<dbReference type="GO" id="GO:0005886">
    <property type="term" value="C:plasma membrane"/>
    <property type="evidence" value="ECO:0007669"/>
    <property type="project" value="UniProtKB-SubCell"/>
</dbReference>
<dbReference type="Gene3D" id="6.20.330.10">
    <property type="match status" value="1"/>
</dbReference>
<keyword evidence="3" id="KW-1003">Cell membrane</keyword>
<dbReference type="RefSeq" id="WP_158336489.1">
    <property type="nucleotide sequence ID" value="NZ_CP033004.1"/>
</dbReference>
<evidence type="ECO:0000313" key="14">
    <source>
        <dbReference type="Proteomes" id="UP000298566"/>
    </source>
</evidence>
<dbReference type="InterPro" id="IPR029045">
    <property type="entry name" value="ClpP/crotonase-like_dom_sf"/>
</dbReference>
<keyword evidence="9 10" id="KW-0472">Membrane</keyword>
<dbReference type="Pfam" id="PF01343">
    <property type="entry name" value="Peptidase_S49"/>
    <property type="match status" value="1"/>
</dbReference>
<evidence type="ECO:0000256" key="8">
    <source>
        <dbReference type="ARBA" id="ARBA00022989"/>
    </source>
</evidence>
<evidence type="ECO:0000256" key="6">
    <source>
        <dbReference type="ARBA" id="ARBA00022801"/>
    </source>
</evidence>
<feature type="transmembrane region" description="Helical" evidence="10">
    <location>
        <begin position="192"/>
        <end position="213"/>
    </location>
</feature>
<evidence type="ECO:0000256" key="5">
    <source>
        <dbReference type="ARBA" id="ARBA00022692"/>
    </source>
</evidence>
<evidence type="ECO:0000256" key="7">
    <source>
        <dbReference type="ARBA" id="ARBA00022825"/>
    </source>
</evidence>
<dbReference type="InterPro" id="IPR047272">
    <property type="entry name" value="S49_SppA_C"/>
</dbReference>
<comment type="similarity">
    <text evidence="2">Belongs to the peptidase S49 family.</text>
</comment>
<dbReference type="AlphaFoldDB" id="A0A4D6YB34"/>
<keyword evidence="7" id="KW-0720">Serine protease</keyword>
<evidence type="ECO:0000256" key="9">
    <source>
        <dbReference type="ARBA" id="ARBA00023136"/>
    </source>
</evidence>
<keyword evidence="4 13" id="KW-0645">Protease</keyword>
<dbReference type="Gene3D" id="3.90.226.10">
    <property type="entry name" value="2-enoyl-CoA Hydratase, Chain A, domain 1"/>
    <property type="match status" value="1"/>
</dbReference>
<accession>A0A4D6YB34</accession>
<dbReference type="EMBL" id="CP033004">
    <property type="protein sequence ID" value="QCI23288.1"/>
    <property type="molecule type" value="Genomic_DNA"/>
</dbReference>
<keyword evidence="5 10" id="KW-0812">Transmembrane</keyword>
<dbReference type="GO" id="GO:0004252">
    <property type="term" value="F:serine-type endopeptidase activity"/>
    <property type="evidence" value="ECO:0007669"/>
    <property type="project" value="InterPro"/>
</dbReference>
<evidence type="ECO:0000256" key="10">
    <source>
        <dbReference type="SAM" id="Phobius"/>
    </source>
</evidence>